<accession>A0ACC2RC79</accession>
<proteinExistence type="predicted"/>
<sequence length="238" mass="26755">MELTYEMLDLKFESVELLILKTRASTGGESRDDEVAPLCWRCRRHAPPLCASRCPFCRHALAHSLATHEVLPLVQFEPAEGITFEEALDLIERAPLPESSDAESTEYGAEVLRIDHEVDNADPFLDKVDEDDELGVVVCSRGALIQLSPASVIVIQRPPLKPLMYRNMLPELPAIACQHCHNLFYMEDFEIQLVTKGHCPFCRHPAEEPRNDDEETEDSLLNDSSPTTTSPSNDRGSW</sequence>
<dbReference type="EMBL" id="CM056777">
    <property type="protein sequence ID" value="KAJ8737751.1"/>
    <property type="molecule type" value="Genomic_DNA"/>
</dbReference>
<gene>
    <name evidence="1" type="ORF">PYW08_000346</name>
</gene>
<keyword evidence="2" id="KW-1185">Reference proteome</keyword>
<comment type="caution">
    <text evidence="1">The sequence shown here is derived from an EMBL/GenBank/DDBJ whole genome shotgun (WGS) entry which is preliminary data.</text>
</comment>
<evidence type="ECO:0000313" key="2">
    <source>
        <dbReference type="Proteomes" id="UP001231649"/>
    </source>
</evidence>
<organism evidence="1 2">
    <name type="scientific">Mythimna loreyi</name>
    <dbReference type="NCBI Taxonomy" id="667449"/>
    <lineage>
        <taxon>Eukaryota</taxon>
        <taxon>Metazoa</taxon>
        <taxon>Ecdysozoa</taxon>
        <taxon>Arthropoda</taxon>
        <taxon>Hexapoda</taxon>
        <taxon>Insecta</taxon>
        <taxon>Pterygota</taxon>
        <taxon>Neoptera</taxon>
        <taxon>Endopterygota</taxon>
        <taxon>Lepidoptera</taxon>
        <taxon>Glossata</taxon>
        <taxon>Ditrysia</taxon>
        <taxon>Noctuoidea</taxon>
        <taxon>Noctuidae</taxon>
        <taxon>Noctuinae</taxon>
        <taxon>Hadenini</taxon>
        <taxon>Mythimna</taxon>
    </lineage>
</organism>
<dbReference type="Proteomes" id="UP001231649">
    <property type="component" value="Chromosome 1"/>
</dbReference>
<evidence type="ECO:0000313" key="1">
    <source>
        <dbReference type="EMBL" id="KAJ8737751.1"/>
    </source>
</evidence>
<reference evidence="1" key="1">
    <citation type="submission" date="2023-03" db="EMBL/GenBank/DDBJ databases">
        <title>Chromosome-level genomes of two armyworms, Mythimna separata and Mythimna loreyi, provide insights into the biosynthesis and reception of sex pheromones.</title>
        <authorList>
            <person name="Zhao H."/>
        </authorList>
    </citation>
    <scope>NUCLEOTIDE SEQUENCE</scope>
    <source>
        <strain evidence="1">BeijingLab</strain>
    </source>
</reference>
<name>A0ACC2RC79_9NEOP</name>
<protein>
    <submittedName>
        <fullName evidence="1">Uncharacterized protein</fullName>
    </submittedName>
</protein>